<organism evidence="4 5">
    <name type="scientific">Rubripirellula lacrimiformis</name>
    <dbReference type="NCBI Taxonomy" id="1930273"/>
    <lineage>
        <taxon>Bacteria</taxon>
        <taxon>Pseudomonadati</taxon>
        <taxon>Planctomycetota</taxon>
        <taxon>Planctomycetia</taxon>
        <taxon>Pirellulales</taxon>
        <taxon>Pirellulaceae</taxon>
        <taxon>Rubripirellula</taxon>
    </lineage>
</organism>
<dbReference type="EMBL" id="CP036525">
    <property type="protein sequence ID" value="QDT05562.1"/>
    <property type="molecule type" value="Genomic_DNA"/>
</dbReference>
<evidence type="ECO:0000259" key="3">
    <source>
        <dbReference type="PROSITE" id="PS51186"/>
    </source>
</evidence>
<dbReference type="Proteomes" id="UP000318538">
    <property type="component" value="Chromosome"/>
</dbReference>
<keyword evidence="1 4" id="KW-0808">Transferase</keyword>
<dbReference type="InterPro" id="IPR000182">
    <property type="entry name" value="GNAT_dom"/>
</dbReference>
<dbReference type="PANTHER" id="PTHR43877:SF2">
    <property type="entry name" value="AMINOALKYLPHOSPHONATE N-ACETYLTRANSFERASE-RELATED"/>
    <property type="match status" value="1"/>
</dbReference>
<dbReference type="OrthoDB" id="5292888at2"/>
<evidence type="ECO:0000256" key="2">
    <source>
        <dbReference type="ARBA" id="ARBA00023315"/>
    </source>
</evidence>
<keyword evidence="2" id="KW-0012">Acyltransferase</keyword>
<keyword evidence="5" id="KW-1185">Reference proteome</keyword>
<dbReference type="SUPFAM" id="SSF55729">
    <property type="entry name" value="Acyl-CoA N-acyltransferases (Nat)"/>
    <property type="match status" value="1"/>
</dbReference>
<accession>A0A517NEL3</accession>
<gene>
    <name evidence="4" type="ORF">K227x_39630</name>
</gene>
<evidence type="ECO:0000256" key="1">
    <source>
        <dbReference type="ARBA" id="ARBA00022679"/>
    </source>
</evidence>
<dbReference type="AlphaFoldDB" id="A0A517NEL3"/>
<protein>
    <submittedName>
        <fullName evidence="4">Putative acetyltransferase</fullName>
    </submittedName>
</protein>
<dbReference type="CDD" id="cd04301">
    <property type="entry name" value="NAT_SF"/>
    <property type="match status" value="1"/>
</dbReference>
<dbReference type="KEGG" id="rlc:K227x_39630"/>
<dbReference type="InterPro" id="IPR016181">
    <property type="entry name" value="Acyl_CoA_acyltransferase"/>
</dbReference>
<evidence type="ECO:0000313" key="5">
    <source>
        <dbReference type="Proteomes" id="UP000318538"/>
    </source>
</evidence>
<evidence type="ECO:0000313" key="4">
    <source>
        <dbReference type="EMBL" id="QDT05562.1"/>
    </source>
</evidence>
<name>A0A517NEL3_9BACT</name>
<dbReference type="GO" id="GO:0016747">
    <property type="term" value="F:acyltransferase activity, transferring groups other than amino-acyl groups"/>
    <property type="evidence" value="ECO:0007669"/>
    <property type="project" value="InterPro"/>
</dbReference>
<dbReference type="PROSITE" id="PS51186">
    <property type="entry name" value="GNAT"/>
    <property type="match status" value="1"/>
</dbReference>
<dbReference type="InterPro" id="IPR050832">
    <property type="entry name" value="Bact_Acetyltransf"/>
</dbReference>
<dbReference type="Pfam" id="PF13508">
    <property type="entry name" value="Acetyltransf_7"/>
    <property type="match status" value="1"/>
</dbReference>
<proteinExistence type="predicted"/>
<dbReference type="PANTHER" id="PTHR43877">
    <property type="entry name" value="AMINOALKYLPHOSPHONATE N-ACETYLTRANSFERASE-RELATED-RELATED"/>
    <property type="match status" value="1"/>
</dbReference>
<feature type="domain" description="N-acetyltransferase" evidence="3">
    <location>
        <begin position="21"/>
        <end position="174"/>
    </location>
</feature>
<sequence length="177" mass="19304">MARATTAPVEQNFFGEAAVNPIIRKANHADPSRVWEIRRAAILSHCAGHYPDGLLADWTSGEMADSFVEAVVDRWWVATVADEVVGTGTLDGLTGQIDAIFVHPSHMGMGIGRQMMGHLESVAITAGLTRLTLDSTLNAAAFYRRCGFVGQRRGMYQSPRGISLPCIPMQKQLRTHV</sequence>
<dbReference type="Gene3D" id="3.40.630.30">
    <property type="match status" value="1"/>
</dbReference>
<reference evidence="4 5" key="1">
    <citation type="submission" date="2019-02" db="EMBL/GenBank/DDBJ databases">
        <title>Deep-cultivation of Planctomycetes and their phenomic and genomic characterization uncovers novel biology.</title>
        <authorList>
            <person name="Wiegand S."/>
            <person name="Jogler M."/>
            <person name="Boedeker C."/>
            <person name="Pinto D."/>
            <person name="Vollmers J."/>
            <person name="Rivas-Marin E."/>
            <person name="Kohn T."/>
            <person name="Peeters S.H."/>
            <person name="Heuer A."/>
            <person name="Rast P."/>
            <person name="Oberbeckmann S."/>
            <person name="Bunk B."/>
            <person name="Jeske O."/>
            <person name="Meyerdierks A."/>
            <person name="Storesund J.E."/>
            <person name="Kallscheuer N."/>
            <person name="Luecker S."/>
            <person name="Lage O.M."/>
            <person name="Pohl T."/>
            <person name="Merkel B.J."/>
            <person name="Hornburger P."/>
            <person name="Mueller R.-W."/>
            <person name="Bruemmer F."/>
            <person name="Labrenz M."/>
            <person name="Spormann A.M."/>
            <person name="Op den Camp H."/>
            <person name="Overmann J."/>
            <person name="Amann R."/>
            <person name="Jetten M.S.M."/>
            <person name="Mascher T."/>
            <person name="Medema M.H."/>
            <person name="Devos D.P."/>
            <person name="Kaster A.-K."/>
            <person name="Ovreas L."/>
            <person name="Rohde M."/>
            <person name="Galperin M.Y."/>
            <person name="Jogler C."/>
        </authorList>
    </citation>
    <scope>NUCLEOTIDE SEQUENCE [LARGE SCALE GENOMIC DNA]</scope>
    <source>
        <strain evidence="4 5">K22_7</strain>
    </source>
</reference>